<dbReference type="InterPro" id="IPR054246">
    <property type="entry name" value="DUF6973"/>
</dbReference>
<feature type="domain" description="DUF6973" evidence="1">
    <location>
        <begin position="5"/>
        <end position="124"/>
    </location>
</feature>
<keyword evidence="3" id="KW-1185">Reference proteome</keyword>
<proteinExistence type="predicted"/>
<gene>
    <name evidence="2" type="ORF">LGQ90_11200</name>
</gene>
<evidence type="ECO:0000313" key="2">
    <source>
        <dbReference type="EMBL" id="MCB7481829.1"/>
    </source>
</evidence>
<evidence type="ECO:0000259" key="1">
    <source>
        <dbReference type="Pfam" id="PF22322"/>
    </source>
</evidence>
<name>A0A9X1LK36_9FLAO</name>
<accession>A0A9X1LK36</accession>
<dbReference type="RefSeq" id="WP_229341129.1">
    <property type="nucleotide sequence ID" value="NZ_JAJBZG010000005.1"/>
</dbReference>
<dbReference type="AlphaFoldDB" id="A0A9X1LK36"/>
<evidence type="ECO:0000313" key="3">
    <source>
        <dbReference type="Proteomes" id="UP001139414"/>
    </source>
</evidence>
<dbReference type="EMBL" id="JAJBZG010000005">
    <property type="protein sequence ID" value="MCB7481829.1"/>
    <property type="molecule type" value="Genomic_DNA"/>
</dbReference>
<comment type="caution">
    <text evidence="2">The sequence shown here is derived from an EMBL/GenBank/DDBJ whole genome shotgun (WGS) entry which is preliminary data.</text>
</comment>
<dbReference type="Proteomes" id="UP001139414">
    <property type="component" value="Unassembled WGS sequence"/>
</dbReference>
<dbReference type="Pfam" id="PF22322">
    <property type="entry name" value="DUF6973"/>
    <property type="match status" value="1"/>
</dbReference>
<organism evidence="2 3">
    <name type="scientific">Christiangramia sediminis</name>
    <dbReference type="NCBI Taxonomy" id="2881336"/>
    <lineage>
        <taxon>Bacteria</taxon>
        <taxon>Pseudomonadati</taxon>
        <taxon>Bacteroidota</taxon>
        <taxon>Flavobacteriia</taxon>
        <taxon>Flavobacteriales</taxon>
        <taxon>Flavobacteriaceae</taxon>
        <taxon>Christiangramia</taxon>
    </lineage>
</organism>
<reference evidence="2" key="1">
    <citation type="submission" date="2021-10" db="EMBL/GenBank/DDBJ databases">
        <title>Gramella sp. ASW11-100T, isolated from marine sediment.</title>
        <authorList>
            <person name="Xia C."/>
        </authorList>
    </citation>
    <scope>NUCLEOTIDE SEQUENCE</scope>
    <source>
        <strain evidence="2">ASW11-100</strain>
    </source>
</reference>
<sequence length="145" mass="16614">MLAGVFISRPFLILPTFNATWKTIATCNACFGKNHHGETKANAFRHALWNYLICTGSYRFLNSIEASVAWSKKITDLHEDLSPNSEIARAMDLHNNAIGRNFFVENIEFQEDNIEKLRKMTNNALKIYSIEDIKAAEKELVYIED</sequence>
<protein>
    <recommendedName>
        <fullName evidence="1">DUF6973 domain-containing protein</fullName>
    </recommendedName>
</protein>